<dbReference type="NCBIfam" id="TIGR01512">
    <property type="entry name" value="ATPase-IB2_Cd"/>
    <property type="match status" value="1"/>
</dbReference>
<evidence type="ECO:0000256" key="1">
    <source>
        <dbReference type="ARBA" id="ARBA00004651"/>
    </source>
</evidence>
<evidence type="ECO:0000259" key="15">
    <source>
        <dbReference type="Pfam" id="PF00122"/>
    </source>
</evidence>
<dbReference type="NCBIfam" id="TIGR01511">
    <property type="entry name" value="ATPase-IB1_Cu"/>
    <property type="match status" value="1"/>
</dbReference>
<keyword evidence="4 14" id="KW-1003">Cell membrane</keyword>
<proteinExistence type="inferred from homology"/>
<keyword evidence="7 14" id="KW-0547">Nucleotide-binding</keyword>
<evidence type="ECO:0000256" key="4">
    <source>
        <dbReference type="ARBA" id="ARBA00022475"/>
    </source>
</evidence>
<dbReference type="InterPro" id="IPR023214">
    <property type="entry name" value="HAD_sf"/>
</dbReference>
<dbReference type="GO" id="GO:0019829">
    <property type="term" value="F:ATPase-coupled monoatomic cation transmembrane transporter activity"/>
    <property type="evidence" value="ECO:0007669"/>
    <property type="project" value="InterPro"/>
</dbReference>
<keyword evidence="12" id="KW-0406">Ion transport</keyword>
<dbReference type="InterPro" id="IPR018303">
    <property type="entry name" value="ATPase_P-typ_P_site"/>
</dbReference>
<evidence type="ECO:0000256" key="5">
    <source>
        <dbReference type="ARBA" id="ARBA00022692"/>
    </source>
</evidence>
<evidence type="ECO:0000256" key="14">
    <source>
        <dbReference type="RuleBase" id="RU362081"/>
    </source>
</evidence>
<feature type="transmembrane region" description="Helical" evidence="14">
    <location>
        <begin position="586"/>
        <end position="605"/>
    </location>
</feature>
<sequence>MAGWAVQRWAPGTPAFVAIVLYSLSYVAGGYFRVLEGLQALRQGTLDINFLMVAGSLGAAVLGRWEEGAVLIFLFSLSSALEAFAVGRTRDAIRRLMALSPEDALVRRDGALVRVPAAHLQPGDLVIVRPGERIPADGVVERGESAVDEATITGESVPVDKGPGHPVYAGTINGQGSLEFRVTRPAGETTLARIIRYVEEAQASKAATQRLIDWVDRYYTLLVVGTALLAFLIPPLAGLDTWASSFYRAMMLLVVASPCALVISTPAAILSGIARGARAGVLFKGGRHLEDLARVRVVAFDKTGTLTAGRPEVVGVFPEAGESAESLLRLAAAAEARSEHPLAEAIVDHARRLGIALPEAEDFQATSGVGARARVGGQEVWVGSVRLLDEFAVPADHPVRAQARRLADGGRTTVVVLADGRPRGIIALADTPRVAAREAIAELKAMGVERIVMLTGDHVRAAEAIAREVGVDDVRAELLPQDKLAVIRELRERYGPVAMVGDGVNDAPALAAADVGIAMGGIGTDVALETADVVLMADDLHKVAEAIDLSRRTRKVLIQNLSFAVGVIVLLVTVTFVGGLTLPLAVVGHEGSTIVVALSGLRLLASRLGRRARPGARTAVAAA</sequence>
<dbReference type="Gene3D" id="3.40.1110.10">
    <property type="entry name" value="Calcium-transporting ATPase, cytoplasmic domain N"/>
    <property type="match status" value="1"/>
</dbReference>
<evidence type="ECO:0000313" key="17">
    <source>
        <dbReference type="Proteomes" id="UP001163687"/>
    </source>
</evidence>
<keyword evidence="11 14" id="KW-1133">Transmembrane helix</keyword>
<keyword evidence="5 14" id="KW-0812">Transmembrane</keyword>
<feature type="transmembrane region" description="Helical" evidence="14">
    <location>
        <begin position="218"/>
        <end position="237"/>
    </location>
</feature>
<dbReference type="Proteomes" id="UP001163687">
    <property type="component" value="Chromosome"/>
</dbReference>
<dbReference type="InterPro" id="IPR023298">
    <property type="entry name" value="ATPase_P-typ_TM_dom_sf"/>
</dbReference>
<dbReference type="AlphaFoldDB" id="A0AA35CR62"/>
<evidence type="ECO:0000256" key="10">
    <source>
        <dbReference type="ARBA" id="ARBA00022967"/>
    </source>
</evidence>
<evidence type="ECO:0000313" key="16">
    <source>
        <dbReference type="EMBL" id="BDG62290.1"/>
    </source>
</evidence>
<dbReference type="Pfam" id="PF00702">
    <property type="entry name" value="Hydrolase"/>
    <property type="match status" value="1"/>
</dbReference>
<keyword evidence="13 14" id="KW-0472">Membrane</keyword>
<feature type="transmembrane region" description="Helical" evidence="14">
    <location>
        <begin position="15"/>
        <end position="34"/>
    </location>
</feature>
<feature type="transmembrane region" description="Helical" evidence="14">
    <location>
        <begin position="69"/>
        <end position="87"/>
    </location>
</feature>
<evidence type="ECO:0000256" key="9">
    <source>
        <dbReference type="ARBA" id="ARBA00022842"/>
    </source>
</evidence>
<keyword evidence="9" id="KW-0460">Magnesium</keyword>
<dbReference type="InterPro" id="IPR059000">
    <property type="entry name" value="ATPase_P-type_domA"/>
</dbReference>
<dbReference type="SFLD" id="SFLDF00027">
    <property type="entry name" value="p-type_atpase"/>
    <property type="match status" value="1"/>
</dbReference>
<protein>
    <recommendedName>
        <fullName evidence="15">P-type ATPase A domain-containing protein</fullName>
    </recommendedName>
</protein>
<dbReference type="Gene3D" id="2.70.150.10">
    <property type="entry name" value="Calcium-transporting ATPase, cytoplasmic transduction domain A"/>
    <property type="match status" value="1"/>
</dbReference>
<dbReference type="InterPro" id="IPR051949">
    <property type="entry name" value="Cation_Transport_ATPase"/>
</dbReference>
<accession>A0AA35CR62</accession>
<dbReference type="NCBIfam" id="TIGR01494">
    <property type="entry name" value="ATPase_P-type"/>
    <property type="match status" value="1"/>
</dbReference>
<dbReference type="PANTHER" id="PTHR43079:SF1">
    <property type="entry name" value="CADMIUM_ZINC-TRANSPORTING ATPASE HMA1, CHLOROPLASTIC-RELATED"/>
    <property type="match status" value="1"/>
</dbReference>
<dbReference type="GO" id="GO:0005524">
    <property type="term" value="F:ATP binding"/>
    <property type="evidence" value="ECO:0007669"/>
    <property type="project" value="UniProtKB-UniRule"/>
</dbReference>
<keyword evidence="8 14" id="KW-0067">ATP-binding</keyword>
<dbReference type="FunFam" id="3.40.50.1000:FF:000020">
    <property type="entry name" value="Probable cation-transporting P-type ATPase"/>
    <property type="match status" value="1"/>
</dbReference>
<dbReference type="InterPro" id="IPR044492">
    <property type="entry name" value="P_typ_ATPase_HD_dom"/>
</dbReference>
<dbReference type="PRINTS" id="PR00941">
    <property type="entry name" value="CDATPASE"/>
</dbReference>
<feature type="transmembrane region" description="Helical" evidence="14">
    <location>
        <begin position="249"/>
        <end position="274"/>
    </location>
</feature>
<dbReference type="PROSITE" id="PS00154">
    <property type="entry name" value="ATPASE_E1_E2"/>
    <property type="match status" value="1"/>
</dbReference>
<organism evidence="16 17">
    <name type="scientific">Caldinitratiruptor microaerophilus</name>
    <dbReference type="NCBI Taxonomy" id="671077"/>
    <lineage>
        <taxon>Bacteria</taxon>
        <taxon>Bacillati</taxon>
        <taxon>Bacillota</taxon>
        <taxon>Clostridia</taxon>
        <taxon>Eubacteriales</taxon>
        <taxon>Symbiobacteriaceae</taxon>
        <taxon>Caldinitratiruptor</taxon>
    </lineage>
</organism>
<dbReference type="NCBIfam" id="TIGR01525">
    <property type="entry name" value="ATPase-IB_hvy"/>
    <property type="match status" value="1"/>
</dbReference>
<comment type="subcellular location">
    <subcellularLocation>
        <location evidence="1">Cell membrane</location>
        <topology evidence="1">Multi-pass membrane protein</topology>
    </subcellularLocation>
</comment>
<dbReference type="SUPFAM" id="SSF81665">
    <property type="entry name" value="Calcium ATPase, transmembrane domain M"/>
    <property type="match status" value="1"/>
</dbReference>
<evidence type="ECO:0000256" key="12">
    <source>
        <dbReference type="ARBA" id="ARBA00023065"/>
    </source>
</evidence>
<dbReference type="SFLD" id="SFLDG00002">
    <property type="entry name" value="C1.7:_P-type_atpase_like"/>
    <property type="match status" value="1"/>
</dbReference>
<dbReference type="EMBL" id="AP025628">
    <property type="protein sequence ID" value="BDG62290.1"/>
    <property type="molecule type" value="Genomic_DNA"/>
</dbReference>
<dbReference type="InterPro" id="IPR023299">
    <property type="entry name" value="ATPase_P-typ_cyto_dom_N"/>
</dbReference>
<evidence type="ECO:0000256" key="13">
    <source>
        <dbReference type="ARBA" id="ARBA00023136"/>
    </source>
</evidence>
<dbReference type="InterPro" id="IPR008250">
    <property type="entry name" value="ATPase_P-typ_transduc_dom_A_sf"/>
</dbReference>
<name>A0AA35CR62_9FIRM</name>
<keyword evidence="10" id="KW-1278">Translocase</keyword>
<dbReference type="PRINTS" id="PR00119">
    <property type="entry name" value="CATATPASE"/>
</dbReference>
<gene>
    <name evidence="16" type="ORF">caldi_33800</name>
</gene>
<evidence type="ECO:0000256" key="6">
    <source>
        <dbReference type="ARBA" id="ARBA00022723"/>
    </source>
</evidence>
<dbReference type="GO" id="GO:0046872">
    <property type="term" value="F:metal ion binding"/>
    <property type="evidence" value="ECO:0007669"/>
    <property type="project" value="UniProtKB-KW"/>
</dbReference>
<dbReference type="InterPro" id="IPR027256">
    <property type="entry name" value="P-typ_ATPase_IB"/>
</dbReference>
<keyword evidence="17" id="KW-1185">Reference proteome</keyword>
<dbReference type="InterPro" id="IPR001757">
    <property type="entry name" value="P_typ_ATPase"/>
</dbReference>
<reference evidence="16" key="1">
    <citation type="submission" date="2022-03" db="EMBL/GenBank/DDBJ databases">
        <title>Complete genome sequence of Caldinitratiruptor microaerophilus.</title>
        <authorList>
            <person name="Mukaiyama R."/>
            <person name="Nishiyama T."/>
            <person name="Ueda K."/>
        </authorList>
    </citation>
    <scope>NUCLEOTIDE SEQUENCE</scope>
    <source>
        <strain evidence="16">JCM 16183</strain>
    </source>
</reference>
<dbReference type="GO" id="GO:0016887">
    <property type="term" value="F:ATP hydrolysis activity"/>
    <property type="evidence" value="ECO:0007669"/>
    <property type="project" value="InterPro"/>
</dbReference>
<keyword evidence="3" id="KW-0813">Transport</keyword>
<dbReference type="Gene3D" id="3.40.50.1000">
    <property type="entry name" value="HAD superfamily/HAD-like"/>
    <property type="match status" value="1"/>
</dbReference>
<evidence type="ECO:0000256" key="2">
    <source>
        <dbReference type="ARBA" id="ARBA00006024"/>
    </source>
</evidence>
<evidence type="ECO:0000256" key="7">
    <source>
        <dbReference type="ARBA" id="ARBA00022741"/>
    </source>
</evidence>
<dbReference type="SFLD" id="SFLDS00003">
    <property type="entry name" value="Haloacid_Dehalogenase"/>
    <property type="match status" value="1"/>
</dbReference>
<dbReference type="CDD" id="cd07551">
    <property type="entry name" value="P-type_ATPase_HM_ZosA_PfeT-like"/>
    <property type="match status" value="1"/>
</dbReference>
<evidence type="ECO:0000256" key="3">
    <source>
        <dbReference type="ARBA" id="ARBA00022448"/>
    </source>
</evidence>
<dbReference type="Pfam" id="PF00122">
    <property type="entry name" value="E1-E2_ATPase"/>
    <property type="match status" value="1"/>
</dbReference>
<evidence type="ECO:0000256" key="8">
    <source>
        <dbReference type="ARBA" id="ARBA00022840"/>
    </source>
</evidence>
<dbReference type="SUPFAM" id="SSF56784">
    <property type="entry name" value="HAD-like"/>
    <property type="match status" value="1"/>
</dbReference>
<keyword evidence="6 14" id="KW-0479">Metal-binding</keyword>
<dbReference type="KEGG" id="cmic:caldi_33800"/>
<comment type="similarity">
    <text evidence="2 14">Belongs to the cation transport ATPase (P-type) (TC 3.A.3) family. Type IB subfamily.</text>
</comment>
<dbReference type="PANTHER" id="PTHR43079">
    <property type="entry name" value="PROBABLE CADMIUM/ZINC-TRANSPORTING ATPASE HMA1"/>
    <property type="match status" value="1"/>
</dbReference>
<feature type="transmembrane region" description="Helical" evidence="14">
    <location>
        <begin position="46"/>
        <end position="63"/>
    </location>
</feature>
<evidence type="ECO:0000256" key="11">
    <source>
        <dbReference type="ARBA" id="ARBA00022989"/>
    </source>
</evidence>
<feature type="domain" description="P-type ATPase A" evidence="15">
    <location>
        <begin position="99"/>
        <end position="199"/>
    </location>
</feature>
<dbReference type="GO" id="GO:0005886">
    <property type="term" value="C:plasma membrane"/>
    <property type="evidence" value="ECO:0007669"/>
    <property type="project" value="UniProtKB-SubCell"/>
</dbReference>
<dbReference type="SUPFAM" id="SSF81653">
    <property type="entry name" value="Calcium ATPase, transduction domain A"/>
    <property type="match status" value="1"/>
</dbReference>
<dbReference type="FunFam" id="2.70.150.10:FF:000002">
    <property type="entry name" value="Copper-transporting ATPase 1, putative"/>
    <property type="match status" value="1"/>
</dbReference>
<dbReference type="InterPro" id="IPR036412">
    <property type="entry name" value="HAD-like_sf"/>
</dbReference>
<feature type="transmembrane region" description="Helical" evidence="14">
    <location>
        <begin position="561"/>
        <end position="580"/>
    </location>
</feature>